<dbReference type="AlphaFoldDB" id="A0A2N3Y933"/>
<feature type="region of interest" description="Disordered" evidence="1">
    <location>
        <begin position="38"/>
        <end position="70"/>
    </location>
</feature>
<evidence type="ECO:0000256" key="1">
    <source>
        <dbReference type="SAM" id="MobiDB-lite"/>
    </source>
</evidence>
<name>A0A2N3Y933_SACSN</name>
<organism evidence="2 3">
    <name type="scientific">Saccharopolyspora spinosa</name>
    <dbReference type="NCBI Taxonomy" id="60894"/>
    <lineage>
        <taxon>Bacteria</taxon>
        <taxon>Bacillati</taxon>
        <taxon>Actinomycetota</taxon>
        <taxon>Actinomycetes</taxon>
        <taxon>Pseudonocardiales</taxon>
        <taxon>Pseudonocardiaceae</taxon>
        <taxon>Saccharopolyspora</taxon>
    </lineage>
</organism>
<dbReference type="EMBL" id="PJNB01000001">
    <property type="protein sequence ID" value="PKW19436.1"/>
    <property type="molecule type" value="Genomic_DNA"/>
</dbReference>
<dbReference type="STRING" id="994479.GCA_000194155_00559"/>
<protein>
    <submittedName>
        <fullName evidence="2">Uncharacterized protein</fullName>
    </submittedName>
</protein>
<comment type="caution">
    <text evidence="2">The sequence shown here is derived from an EMBL/GenBank/DDBJ whole genome shotgun (WGS) entry which is preliminary data.</text>
</comment>
<accession>A0A2N3Y933</accession>
<sequence length="121" mass="12735">MQTSKVCGRWAALVVRAGVLRRSGNDRLIESGVHVQCAKPAMPGGTPTSNQGRTRRTASPLRPTAAAAGDRVGRVTSITAHPDGLIKVGPAVPPPRRHAVLPAQTVPILLGEPWQLVLTVE</sequence>
<proteinExistence type="predicted"/>
<evidence type="ECO:0000313" key="2">
    <source>
        <dbReference type="EMBL" id="PKW19436.1"/>
    </source>
</evidence>
<dbReference type="Proteomes" id="UP000233786">
    <property type="component" value="Unassembled WGS sequence"/>
</dbReference>
<reference evidence="2" key="1">
    <citation type="submission" date="2017-12" db="EMBL/GenBank/DDBJ databases">
        <title>Sequencing the genomes of 1000 Actinobacteria strains.</title>
        <authorList>
            <person name="Klenk H.-P."/>
        </authorList>
    </citation>
    <scope>NUCLEOTIDE SEQUENCE [LARGE SCALE GENOMIC DNA]</scope>
    <source>
        <strain evidence="2">DSM 44228</strain>
    </source>
</reference>
<gene>
    <name evidence="2" type="ORF">A8926_7603</name>
</gene>
<keyword evidence="3" id="KW-1185">Reference proteome</keyword>
<evidence type="ECO:0000313" key="3">
    <source>
        <dbReference type="Proteomes" id="UP000233786"/>
    </source>
</evidence>